<keyword evidence="1" id="KW-0732">Signal</keyword>
<evidence type="ECO:0000256" key="1">
    <source>
        <dbReference type="SAM" id="SignalP"/>
    </source>
</evidence>
<dbReference type="Proteomes" id="UP000766336">
    <property type="component" value="Unassembled WGS sequence"/>
</dbReference>
<gene>
    <name evidence="2" type="ORF">KHU32_04175</name>
</gene>
<evidence type="ECO:0000313" key="2">
    <source>
        <dbReference type="EMBL" id="MBS7810122.1"/>
    </source>
</evidence>
<dbReference type="EMBL" id="JAHCDA010000001">
    <property type="protein sequence ID" value="MBS7810122.1"/>
    <property type="molecule type" value="Genomic_DNA"/>
</dbReference>
<protein>
    <recommendedName>
        <fullName evidence="4">Autotransporter domain-containing protein</fullName>
    </recommendedName>
</protein>
<sequence length="334" mass="36221">MARLIPALAIGFLLAPAGAAAQLLEDAAARVQNRLTEIGSTLQSRHGGLLGLMGYNMTPDGSTNSLLIQRGSGRAGGDDVTSLQLSQFGFGFTASESVPVFLETYIGYARYDPRAYLTQGEAGRRLPLRWNNFTGTLGIGYDIRLAENLWLRPIVNGSLGVAASDVTLFASFLHYRTGIDIPALTDKQVNVYGVGGSLMLAYYDHRPARDIDVELRYTQLRLQTYGNTPSGLRGSSTPRTLGLWARLRWPTGWEAFGRPVRWVIDGSGSAYLGDQREALGFGWSVKIGGGIEFDVGRYEVGAMGLNLSRVRLIGRYFFGDRGVTGASFGIGMSF</sequence>
<feature type="signal peptide" evidence="1">
    <location>
        <begin position="1"/>
        <end position="21"/>
    </location>
</feature>
<organism evidence="2 3">
    <name type="scientific">Roseococcus pinisoli</name>
    <dbReference type="NCBI Taxonomy" id="2835040"/>
    <lineage>
        <taxon>Bacteria</taxon>
        <taxon>Pseudomonadati</taxon>
        <taxon>Pseudomonadota</taxon>
        <taxon>Alphaproteobacteria</taxon>
        <taxon>Acetobacterales</taxon>
        <taxon>Roseomonadaceae</taxon>
        <taxon>Roseococcus</taxon>
    </lineage>
</organism>
<reference evidence="2 3" key="1">
    <citation type="submission" date="2021-05" db="EMBL/GenBank/DDBJ databases">
        <title>Roseococcus sp. XZZS9, whole genome shotgun sequencing project.</title>
        <authorList>
            <person name="Zhao G."/>
            <person name="Shen L."/>
        </authorList>
    </citation>
    <scope>NUCLEOTIDE SEQUENCE [LARGE SCALE GENOMIC DNA]</scope>
    <source>
        <strain evidence="2 3">XZZS9</strain>
    </source>
</reference>
<keyword evidence="3" id="KW-1185">Reference proteome</keyword>
<evidence type="ECO:0008006" key="4">
    <source>
        <dbReference type="Google" id="ProtNLM"/>
    </source>
</evidence>
<name>A0ABS5Q9H4_9PROT</name>
<accession>A0ABS5Q9H4</accession>
<feature type="chain" id="PRO_5045206240" description="Autotransporter domain-containing protein" evidence="1">
    <location>
        <begin position="22"/>
        <end position="334"/>
    </location>
</feature>
<comment type="caution">
    <text evidence="2">The sequence shown here is derived from an EMBL/GenBank/DDBJ whole genome shotgun (WGS) entry which is preliminary data.</text>
</comment>
<evidence type="ECO:0000313" key="3">
    <source>
        <dbReference type="Proteomes" id="UP000766336"/>
    </source>
</evidence>
<proteinExistence type="predicted"/>